<dbReference type="AlphaFoldDB" id="A0A5Q2TK72"/>
<organism evidence="1 2">
    <name type="scientific">Gracilibacillus salitolerans</name>
    <dbReference type="NCBI Taxonomy" id="2663022"/>
    <lineage>
        <taxon>Bacteria</taxon>
        <taxon>Bacillati</taxon>
        <taxon>Bacillota</taxon>
        <taxon>Bacilli</taxon>
        <taxon>Bacillales</taxon>
        <taxon>Bacillaceae</taxon>
        <taxon>Gracilibacillus</taxon>
    </lineage>
</organism>
<dbReference type="Pfam" id="PF05521">
    <property type="entry name" value="Phage_HCP"/>
    <property type="match status" value="1"/>
</dbReference>
<dbReference type="EMBL" id="CP045915">
    <property type="protein sequence ID" value="QGH35136.1"/>
    <property type="molecule type" value="Genomic_DNA"/>
</dbReference>
<dbReference type="KEGG" id="grc:GI584_14260"/>
<dbReference type="InterPro" id="IPR008767">
    <property type="entry name" value="Phage_SPP1_head-tail_adaptor"/>
</dbReference>
<name>A0A5Q2TK72_9BACI</name>
<proteinExistence type="predicted"/>
<accession>A0A5Q2TK72</accession>
<dbReference type="RefSeq" id="WP_153791610.1">
    <property type="nucleotide sequence ID" value="NZ_CP045915.1"/>
</dbReference>
<sequence length="110" mass="12666">MNAGKLRERLKFQIPAGETNENGFPITEPTHYKTVWGGLKTLRGNRFYAAAQNNMENNREFTIRYQKSLDENERPNNLTVVWNKKEHEIVSIENDDGLNVSMTVVVRSLA</sequence>
<keyword evidence="2" id="KW-1185">Reference proteome</keyword>
<evidence type="ECO:0000313" key="1">
    <source>
        <dbReference type="EMBL" id="QGH35136.1"/>
    </source>
</evidence>
<protein>
    <submittedName>
        <fullName evidence="1">Phage head closure protein</fullName>
    </submittedName>
</protein>
<dbReference type="Gene3D" id="2.40.10.270">
    <property type="entry name" value="Bacteriophage SPP1 head-tail adaptor protein"/>
    <property type="match status" value="1"/>
</dbReference>
<reference evidence="1 2" key="1">
    <citation type="submission" date="2019-11" db="EMBL/GenBank/DDBJ databases">
        <title>Gracilibacillus salitolerans sp. nov., a moderate halophile isolated from a saline soil in northwest China.</title>
        <authorList>
            <person name="Gan L."/>
        </authorList>
    </citation>
    <scope>NUCLEOTIDE SEQUENCE [LARGE SCALE GENOMIC DNA]</scope>
    <source>
        <strain evidence="1 2">SCU50</strain>
    </source>
</reference>
<dbReference type="InterPro" id="IPR038666">
    <property type="entry name" value="SSP1_head-tail_sf"/>
</dbReference>
<dbReference type="NCBIfam" id="TIGR01563">
    <property type="entry name" value="gp16_SPP1"/>
    <property type="match status" value="1"/>
</dbReference>
<evidence type="ECO:0000313" key="2">
    <source>
        <dbReference type="Proteomes" id="UP000339690"/>
    </source>
</evidence>
<gene>
    <name evidence="1" type="ORF">GI584_14260</name>
</gene>
<dbReference type="Proteomes" id="UP000339690">
    <property type="component" value="Chromosome"/>
</dbReference>